<keyword evidence="3" id="KW-0479">Metal-binding</keyword>
<evidence type="ECO:0000313" key="10">
    <source>
        <dbReference type="Proteomes" id="UP000242525"/>
    </source>
</evidence>
<dbReference type="Proteomes" id="UP000242525">
    <property type="component" value="Unassembled WGS sequence"/>
</dbReference>
<dbReference type="EMBL" id="CCBN010000019">
    <property type="protein sequence ID" value="CDO57191.1"/>
    <property type="molecule type" value="Genomic_DNA"/>
</dbReference>
<evidence type="ECO:0000256" key="4">
    <source>
        <dbReference type="ARBA" id="ARBA00022964"/>
    </source>
</evidence>
<keyword evidence="4" id="KW-0223">Dioxygenase</keyword>
<evidence type="ECO:0000256" key="2">
    <source>
        <dbReference type="ARBA" id="ARBA00008654"/>
    </source>
</evidence>
<accession>A0A0J9XIM8</accession>
<dbReference type="PANTHER" id="PTHR10696:SF25">
    <property type="entry name" value="OXIDOREDUCTASE AIM17-RELATED"/>
    <property type="match status" value="1"/>
</dbReference>
<dbReference type="InterPro" id="IPR010376">
    <property type="entry name" value="GBBH-like_N"/>
</dbReference>
<evidence type="ECO:0000256" key="1">
    <source>
        <dbReference type="ARBA" id="ARBA00001954"/>
    </source>
</evidence>
<name>A0A0J9XIM8_GEOCN</name>
<dbReference type="GO" id="GO:0045329">
    <property type="term" value="P:carnitine biosynthetic process"/>
    <property type="evidence" value="ECO:0007669"/>
    <property type="project" value="TreeGrafter"/>
</dbReference>
<dbReference type="GO" id="GO:0046872">
    <property type="term" value="F:metal ion binding"/>
    <property type="evidence" value="ECO:0007669"/>
    <property type="project" value="UniProtKB-KW"/>
</dbReference>
<organism evidence="9 10">
    <name type="scientific">Geotrichum candidum</name>
    <name type="common">Oospora lactis</name>
    <name type="synonym">Dipodascus geotrichum</name>
    <dbReference type="NCBI Taxonomy" id="1173061"/>
    <lineage>
        <taxon>Eukaryota</taxon>
        <taxon>Fungi</taxon>
        <taxon>Dikarya</taxon>
        <taxon>Ascomycota</taxon>
        <taxon>Saccharomycotina</taxon>
        <taxon>Dipodascomycetes</taxon>
        <taxon>Dipodascales</taxon>
        <taxon>Dipodascaceae</taxon>
        <taxon>Geotrichum</taxon>
    </lineage>
</organism>
<dbReference type="Gene3D" id="3.30.2020.30">
    <property type="match status" value="1"/>
</dbReference>
<dbReference type="PANTHER" id="PTHR10696">
    <property type="entry name" value="GAMMA-BUTYROBETAINE HYDROXYLASE-RELATED"/>
    <property type="match status" value="1"/>
</dbReference>
<sequence length="447" mass="50556">MKAFTSSGSRALFARATSTSARQFASSARRALKLRQFDARNITLTELLPEQPEQEIQFRNFFLRDACTSAESVDVSTSQKNFSTARVPADIKAVAASVNPDNGALEITWSDGASSKYTQAFLRRNATLQGRRHFRHLDMHYTLWDKVPKLSAEIIHKIEYKDFIENPNSVVQALHDLGIAYIVNVPEQTGIIDNTKTGGTFGLEGTAEKPVMVEQIANRIGYVKETFYGRSWNVVSVPDAKNVAYTSVYLPLHMDLCYYESPPGVQLLHVIKNSTTGGESLFADSFAAVSHIARTDPEAYDALKEIPISYHYDNDGYHYYYSRPLVVEDPYGGIDPNTNRPYLKVVNYSPPFQGPLDAIAPGSPYSDAQVDAFVRGLRAFEDYIEEKQNQIEFKMEENCCVLFMNRRTLHARNEFDKESGERWFRGTYIDLDAYQSKLRVANNLTRH</sequence>
<dbReference type="Pfam" id="PF06155">
    <property type="entry name" value="GBBH-like_N"/>
    <property type="match status" value="1"/>
</dbReference>
<feature type="domain" description="TauD/TfdA-like" evidence="7">
    <location>
        <begin position="169"/>
        <end position="428"/>
    </location>
</feature>
<keyword evidence="5" id="KW-0560">Oxidoreductase</keyword>
<dbReference type="InterPro" id="IPR042098">
    <property type="entry name" value="TauD-like_sf"/>
</dbReference>
<keyword evidence="10" id="KW-1185">Reference proteome</keyword>
<dbReference type="AlphaFoldDB" id="A0A0J9XIM8"/>
<dbReference type="STRING" id="1173061.A0A0J9XIM8"/>
<evidence type="ECO:0000259" key="8">
    <source>
        <dbReference type="Pfam" id="PF06155"/>
    </source>
</evidence>
<evidence type="ECO:0008006" key="11">
    <source>
        <dbReference type="Google" id="ProtNLM"/>
    </source>
</evidence>
<dbReference type="GO" id="GO:0016706">
    <property type="term" value="F:2-oxoglutarate-dependent dioxygenase activity"/>
    <property type="evidence" value="ECO:0007669"/>
    <property type="project" value="UniProtKB-ARBA"/>
</dbReference>
<evidence type="ECO:0000256" key="5">
    <source>
        <dbReference type="ARBA" id="ARBA00023002"/>
    </source>
</evidence>
<comment type="similarity">
    <text evidence="2">Belongs to the gamma-BBH/TMLD family.</text>
</comment>
<dbReference type="InterPro" id="IPR003819">
    <property type="entry name" value="TauD/TfdA-like"/>
</dbReference>
<proteinExistence type="inferred from homology"/>
<dbReference type="InterPro" id="IPR038492">
    <property type="entry name" value="GBBH-like_N_sf"/>
</dbReference>
<comment type="cofactor">
    <cofactor evidence="1">
        <name>Fe(2+)</name>
        <dbReference type="ChEBI" id="CHEBI:29033"/>
    </cofactor>
</comment>
<comment type="caution">
    <text evidence="9">The sequence shown here is derived from an EMBL/GenBank/DDBJ whole genome shotgun (WGS) entry which is preliminary data.</text>
</comment>
<evidence type="ECO:0000256" key="3">
    <source>
        <dbReference type="ARBA" id="ARBA00022723"/>
    </source>
</evidence>
<evidence type="ECO:0000313" key="9">
    <source>
        <dbReference type="EMBL" id="CDO57191.1"/>
    </source>
</evidence>
<dbReference type="InterPro" id="IPR050411">
    <property type="entry name" value="AlphaKG_dependent_hydroxylases"/>
</dbReference>
<dbReference type="SUPFAM" id="SSF51197">
    <property type="entry name" value="Clavaminate synthase-like"/>
    <property type="match status" value="1"/>
</dbReference>
<dbReference type="Pfam" id="PF02668">
    <property type="entry name" value="TauD"/>
    <property type="match status" value="1"/>
</dbReference>
<evidence type="ECO:0000256" key="6">
    <source>
        <dbReference type="ARBA" id="ARBA00023004"/>
    </source>
</evidence>
<gene>
    <name evidence="9" type="ORF">BN980_GECA19s01231g</name>
</gene>
<feature type="domain" description="Gamma-butyrobetaine hydroxylase-like N-terminal" evidence="8">
    <location>
        <begin position="53"/>
        <end position="123"/>
    </location>
</feature>
<keyword evidence="6" id="KW-0408">Iron</keyword>
<dbReference type="Gene3D" id="3.60.130.10">
    <property type="entry name" value="Clavaminate synthase-like"/>
    <property type="match status" value="1"/>
</dbReference>
<dbReference type="GO" id="GO:0005739">
    <property type="term" value="C:mitochondrion"/>
    <property type="evidence" value="ECO:0007669"/>
    <property type="project" value="TreeGrafter"/>
</dbReference>
<protein>
    <recommendedName>
        <fullName evidence="11">TauD/TfdA-like domain-containing protein</fullName>
    </recommendedName>
</protein>
<dbReference type="OrthoDB" id="406634at2759"/>
<dbReference type="CDD" id="cd00250">
    <property type="entry name" value="CAS_like"/>
    <property type="match status" value="1"/>
</dbReference>
<evidence type="ECO:0000259" key="7">
    <source>
        <dbReference type="Pfam" id="PF02668"/>
    </source>
</evidence>
<reference evidence="9" key="1">
    <citation type="submission" date="2014-03" db="EMBL/GenBank/DDBJ databases">
        <authorList>
            <person name="Casaregola S."/>
        </authorList>
    </citation>
    <scope>NUCLEOTIDE SEQUENCE [LARGE SCALE GENOMIC DNA]</scope>
    <source>
        <strain evidence="9">CLIB 918</strain>
    </source>
</reference>